<gene>
    <name evidence="2" type="ORF">MARI151_20265</name>
</gene>
<dbReference type="Proteomes" id="UP000430202">
    <property type="component" value="Unassembled WGS sequence"/>
</dbReference>
<feature type="chain" id="PRO_5025051695" description="SdiA-regulated" evidence="1">
    <location>
        <begin position="23"/>
        <end position="286"/>
    </location>
</feature>
<sequence>MNKIVLSFLLLFSILTSCSNYGQLRVIADLPGSLNENSGLATYGDSTVWVIEDGGNKDELYQVDFKGDIIKSLKVKNGDNQDWEDLTTDSAGNIYIGDIGNNTNKRKDLVIYKLPNPTIEPGDKIDAEKIKLHYPDQKGFPPKKDALFYDSEAIFHHNGKIFIVTKNRSHSFTGEARIYSVPDTKGSYEATLVGTFIPCTDWNTCRITSIDISPKGDKIIALSYGKLFVFTDFTWDDFTKGNMQEIDLGARSQLESVCFLNDTTLLISDERAHGEGGNLYTYTLKK</sequence>
<dbReference type="SUPFAM" id="SSF101898">
    <property type="entry name" value="NHL repeat"/>
    <property type="match status" value="1"/>
</dbReference>
<accession>A0A653PK40</accession>
<name>A0A653PK40_9FLAO</name>
<protein>
    <recommendedName>
        <fullName evidence="4">SdiA-regulated</fullName>
    </recommendedName>
</protein>
<keyword evidence="3" id="KW-1185">Reference proteome</keyword>
<evidence type="ECO:0008006" key="4">
    <source>
        <dbReference type="Google" id="ProtNLM"/>
    </source>
</evidence>
<evidence type="ECO:0000313" key="2">
    <source>
        <dbReference type="EMBL" id="VXB30249.1"/>
    </source>
</evidence>
<reference evidence="2 3" key="1">
    <citation type="submission" date="2019-10" db="EMBL/GenBank/DDBJ databases">
        <authorList>
            <person name="Karimi E."/>
        </authorList>
    </citation>
    <scope>NUCLEOTIDE SEQUENCE [LARGE SCALE GENOMIC DNA]</scope>
    <source>
        <strain evidence="2">Maribacter sp. 151</strain>
    </source>
</reference>
<evidence type="ECO:0000313" key="3">
    <source>
        <dbReference type="Proteomes" id="UP000430202"/>
    </source>
</evidence>
<dbReference type="EMBL" id="CABWLR010000002">
    <property type="protein sequence ID" value="VXB30249.1"/>
    <property type="molecule type" value="Genomic_DNA"/>
</dbReference>
<keyword evidence="1" id="KW-0732">Signal</keyword>
<dbReference type="PROSITE" id="PS51257">
    <property type="entry name" value="PROKAR_LIPOPROTEIN"/>
    <property type="match status" value="1"/>
</dbReference>
<dbReference type="RefSeq" id="WP_159302169.1">
    <property type="nucleotide sequence ID" value="NZ_LR733271.1"/>
</dbReference>
<proteinExistence type="predicted"/>
<dbReference type="AlphaFoldDB" id="A0A653PK40"/>
<feature type="signal peptide" evidence="1">
    <location>
        <begin position="1"/>
        <end position="22"/>
    </location>
</feature>
<evidence type="ECO:0000256" key="1">
    <source>
        <dbReference type="SAM" id="SignalP"/>
    </source>
</evidence>
<organism evidence="2 3">
    <name type="scientific">Maribacter litoralis</name>
    <dbReference type="NCBI Taxonomy" id="2059726"/>
    <lineage>
        <taxon>Bacteria</taxon>
        <taxon>Pseudomonadati</taxon>
        <taxon>Bacteroidota</taxon>
        <taxon>Flavobacteriia</taxon>
        <taxon>Flavobacteriales</taxon>
        <taxon>Flavobacteriaceae</taxon>
        <taxon>Maribacter</taxon>
    </lineage>
</organism>